<sequence>MLFLIIPPVLLIAGGYFLLKSIKKIVQINSGKKIEFPASLSLKSLILDVPGIYEIAYKRPSVWGSIPTDISFRIIQLRAHKEYPVSKAVNLFGARKDTSGSRIVPVAEFTVDEAHDYELQTIGFYQFENGDEFIISPKTGYKGFVIMFTIAFSALVMITGLVLSIMMVLTNKF</sequence>
<evidence type="ECO:0000313" key="2">
    <source>
        <dbReference type="EMBL" id="CAG5008457.1"/>
    </source>
</evidence>
<comment type="caution">
    <text evidence="2">The sequence shown here is derived from an EMBL/GenBank/DDBJ whole genome shotgun (WGS) entry which is preliminary data.</text>
</comment>
<gene>
    <name evidence="2" type="ORF">DYBT9275_04273</name>
</gene>
<dbReference type="EMBL" id="CAJRAF010000002">
    <property type="protein sequence ID" value="CAG5008457.1"/>
    <property type="molecule type" value="Genomic_DNA"/>
</dbReference>
<keyword evidence="1" id="KW-0472">Membrane</keyword>
<evidence type="ECO:0000256" key="1">
    <source>
        <dbReference type="SAM" id="Phobius"/>
    </source>
</evidence>
<proteinExistence type="predicted"/>
<keyword evidence="3" id="KW-1185">Reference proteome</keyword>
<feature type="transmembrane region" description="Helical" evidence="1">
    <location>
        <begin position="144"/>
        <end position="169"/>
    </location>
</feature>
<organism evidence="2 3">
    <name type="scientific">Dyadobacter helix</name>
    <dbReference type="NCBI Taxonomy" id="2822344"/>
    <lineage>
        <taxon>Bacteria</taxon>
        <taxon>Pseudomonadati</taxon>
        <taxon>Bacteroidota</taxon>
        <taxon>Cytophagia</taxon>
        <taxon>Cytophagales</taxon>
        <taxon>Spirosomataceae</taxon>
        <taxon>Dyadobacter</taxon>
    </lineage>
</organism>
<name>A0A916JF24_9BACT</name>
<protein>
    <submittedName>
        <fullName evidence="2">Uncharacterized protein</fullName>
    </submittedName>
</protein>
<accession>A0A916JF24</accession>
<evidence type="ECO:0000313" key="3">
    <source>
        <dbReference type="Proteomes" id="UP000680038"/>
    </source>
</evidence>
<dbReference type="RefSeq" id="WP_215240666.1">
    <property type="nucleotide sequence ID" value="NZ_CAJRAF010000002.1"/>
</dbReference>
<reference evidence="2" key="1">
    <citation type="submission" date="2021-04" db="EMBL/GenBank/DDBJ databases">
        <authorList>
            <person name="Rodrigo-Torres L."/>
            <person name="Arahal R. D."/>
            <person name="Lucena T."/>
        </authorList>
    </citation>
    <scope>NUCLEOTIDE SEQUENCE</scope>
    <source>
        <strain evidence="2">CECT 9275</strain>
    </source>
</reference>
<keyword evidence="1" id="KW-0812">Transmembrane</keyword>
<keyword evidence="1" id="KW-1133">Transmembrane helix</keyword>
<dbReference type="AlphaFoldDB" id="A0A916JF24"/>
<dbReference type="Proteomes" id="UP000680038">
    <property type="component" value="Unassembled WGS sequence"/>
</dbReference>